<name>A0A0F9USQ2_9ZZZZ</name>
<evidence type="ECO:0000313" key="1">
    <source>
        <dbReference type="EMBL" id="KKN90507.1"/>
    </source>
</evidence>
<reference evidence="1" key="1">
    <citation type="journal article" date="2015" name="Nature">
        <title>Complex archaea that bridge the gap between prokaryotes and eukaryotes.</title>
        <authorList>
            <person name="Spang A."/>
            <person name="Saw J.H."/>
            <person name="Jorgensen S.L."/>
            <person name="Zaremba-Niedzwiedzka K."/>
            <person name="Martijn J."/>
            <person name="Lind A.E."/>
            <person name="van Eijk R."/>
            <person name="Schleper C."/>
            <person name="Guy L."/>
            <person name="Ettema T.J."/>
        </authorList>
    </citation>
    <scope>NUCLEOTIDE SEQUENCE</scope>
</reference>
<protein>
    <submittedName>
        <fullName evidence="1">Uncharacterized protein</fullName>
    </submittedName>
</protein>
<proteinExistence type="predicted"/>
<dbReference type="AlphaFoldDB" id="A0A0F9USQ2"/>
<organism evidence="1">
    <name type="scientific">marine sediment metagenome</name>
    <dbReference type="NCBI Taxonomy" id="412755"/>
    <lineage>
        <taxon>unclassified sequences</taxon>
        <taxon>metagenomes</taxon>
        <taxon>ecological metagenomes</taxon>
    </lineage>
</organism>
<accession>A0A0F9USQ2</accession>
<gene>
    <name evidence="1" type="ORF">LCGC14_0228760</name>
</gene>
<dbReference type="EMBL" id="LAZR01000110">
    <property type="protein sequence ID" value="KKN90507.1"/>
    <property type="molecule type" value="Genomic_DNA"/>
</dbReference>
<comment type="caution">
    <text evidence="1">The sequence shown here is derived from an EMBL/GenBank/DDBJ whole genome shotgun (WGS) entry which is preliminary data.</text>
</comment>
<sequence length="76" mass="8812">MSETAFFHEKSFPRYLGKALLTFALVAPLSYCSIENRRTDMEENSRNKQTLASLHEACINQRGNWNSLRAECHFDD</sequence>